<reference evidence="1 2" key="1">
    <citation type="journal article" date="2020" name="bioRxiv">
        <title>Sequence and annotation of 42 cannabis genomes reveals extensive copy number variation in cannabinoid synthesis and pathogen resistance genes.</title>
        <authorList>
            <person name="Mckernan K.J."/>
            <person name="Helbert Y."/>
            <person name="Kane L.T."/>
            <person name="Ebling H."/>
            <person name="Zhang L."/>
            <person name="Liu B."/>
            <person name="Eaton Z."/>
            <person name="Mclaughlin S."/>
            <person name="Kingan S."/>
            <person name="Baybayan P."/>
            <person name="Concepcion G."/>
            <person name="Jordan M."/>
            <person name="Riva A."/>
            <person name="Barbazuk W."/>
            <person name="Harkins T."/>
        </authorList>
    </citation>
    <scope>NUCLEOTIDE SEQUENCE [LARGE SCALE GENOMIC DNA]</scope>
    <source>
        <strain evidence="2">cv. Jamaican Lion 4</strain>
        <tissue evidence="1">Leaf</tissue>
    </source>
</reference>
<dbReference type="EMBL" id="JAATIP010000279">
    <property type="protein sequence ID" value="KAF4354526.1"/>
    <property type="molecule type" value="Genomic_DNA"/>
</dbReference>
<name>A0A7J6E849_CANSA</name>
<sequence>MALSSSPQPAFHGVVPHDGTPLNQFAQERAVHSFTDTNLSLGNHTPKHFLVVRCLSNALNPKTFIKKMDAESSNHSLHQTEAIPELLSPFPTFFQSLSSTMLTSTTDCINAYSTSLSSLSNPSVTTNIFATYPPPNIPIPPPSKGLNPIFCDATTTSVKDKGKAILIEEVAQHGNTSSKTFKMQVDPGNFRSVLKRCRNNTGNSKGVNQEALGITLSAISSTITDEVNLFLTQNFTQSEVDDALFSMAPDKSPVIDGMSAMFFQRHWDVVGSLVSTCVL</sequence>
<proteinExistence type="predicted"/>
<comment type="caution">
    <text evidence="1">The sequence shown here is derived from an EMBL/GenBank/DDBJ whole genome shotgun (WGS) entry which is preliminary data.</text>
</comment>
<dbReference type="Proteomes" id="UP000525078">
    <property type="component" value="Unassembled WGS sequence"/>
</dbReference>
<protein>
    <submittedName>
        <fullName evidence="1">Uncharacterized protein</fullName>
    </submittedName>
</protein>
<evidence type="ECO:0000313" key="2">
    <source>
        <dbReference type="Proteomes" id="UP000525078"/>
    </source>
</evidence>
<accession>A0A7J6E849</accession>
<dbReference type="AlphaFoldDB" id="A0A7J6E849"/>
<organism evidence="1 2">
    <name type="scientific">Cannabis sativa</name>
    <name type="common">Hemp</name>
    <name type="synonym">Marijuana</name>
    <dbReference type="NCBI Taxonomy" id="3483"/>
    <lineage>
        <taxon>Eukaryota</taxon>
        <taxon>Viridiplantae</taxon>
        <taxon>Streptophyta</taxon>
        <taxon>Embryophyta</taxon>
        <taxon>Tracheophyta</taxon>
        <taxon>Spermatophyta</taxon>
        <taxon>Magnoliopsida</taxon>
        <taxon>eudicotyledons</taxon>
        <taxon>Gunneridae</taxon>
        <taxon>Pentapetalae</taxon>
        <taxon>rosids</taxon>
        <taxon>fabids</taxon>
        <taxon>Rosales</taxon>
        <taxon>Cannabaceae</taxon>
        <taxon>Cannabis</taxon>
    </lineage>
</organism>
<gene>
    <name evidence="1" type="ORF">F8388_022248</name>
</gene>
<evidence type="ECO:0000313" key="1">
    <source>
        <dbReference type="EMBL" id="KAF4354526.1"/>
    </source>
</evidence>